<gene>
    <name evidence="12" type="ORF">JCM9152_1569</name>
</gene>
<evidence type="ECO:0000313" key="13">
    <source>
        <dbReference type="Proteomes" id="UP000018895"/>
    </source>
</evidence>
<evidence type="ECO:0000256" key="2">
    <source>
        <dbReference type="ARBA" id="ARBA00011738"/>
    </source>
</evidence>
<dbReference type="EMBL" id="BAUU01000009">
    <property type="protein sequence ID" value="GAE30172.1"/>
    <property type="molecule type" value="Genomic_DNA"/>
</dbReference>
<dbReference type="PANTHER" id="PTHR11067">
    <property type="entry name" value="INOSINE TRIPHOSPHATE PYROPHOSPHATASE/HAM1 PROTEIN"/>
    <property type="match status" value="1"/>
</dbReference>
<dbReference type="NCBIfam" id="NF011397">
    <property type="entry name" value="PRK14822.1"/>
    <property type="match status" value="1"/>
</dbReference>
<keyword evidence="13" id="KW-1185">Reference proteome</keyword>
<feature type="binding site" evidence="10">
    <location>
        <position position="72"/>
    </location>
    <ligand>
        <name>substrate</name>
    </ligand>
</feature>
<evidence type="ECO:0000256" key="4">
    <source>
        <dbReference type="ARBA" id="ARBA00022741"/>
    </source>
</evidence>
<dbReference type="GO" id="GO:0035870">
    <property type="term" value="F:dITP diphosphatase activity"/>
    <property type="evidence" value="ECO:0007669"/>
    <property type="project" value="UniProtKB-UniRule"/>
</dbReference>
<dbReference type="FunFam" id="3.90.950.10:FF:000001">
    <property type="entry name" value="dITP/XTP pyrophosphatase"/>
    <property type="match status" value="1"/>
</dbReference>
<comment type="cofactor">
    <cofactor evidence="10">
        <name>Mg(2+)</name>
        <dbReference type="ChEBI" id="CHEBI:18420"/>
    </cofactor>
    <text evidence="10">Binds 1 Mg(2+) ion per subunit.</text>
</comment>
<comment type="caution">
    <text evidence="10">Lacks conserved residue(s) required for the propagation of feature annotation.</text>
</comment>
<evidence type="ECO:0000256" key="7">
    <source>
        <dbReference type="ARBA" id="ARBA00023080"/>
    </source>
</evidence>
<keyword evidence="7 10" id="KW-0546">Nucleotide metabolism</keyword>
<dbReference type="PANTHER" id="PTHR11067:SF9">
    <property type="entry name" value="INOSINE TRIPHOSPHATE PYROPHOSPHATASE"/>
    <property type="match status" value="1"/>
</dbReference>
<feature type="binding site" evidence="10">
    <location>
        <begin position="9"/>
        <end position="14"/>
    </location>
    <ligand>
        <name>substrate</name>
    </ligand>
</feature>
<evidence type="ECO:0000256" key="9">
    <source>
        <dbReference type="ARBA" id="ARBA00052017"/>
    </source>
</evidence>
<dbReference type="GO" id="GO:0009146">
    <property type="term" value="P:purine nucleoside triphosphate catabolic process"/>
    <property type="evidence" value="ECO:0007669"/>
    <property type="project" value="UniProtKB-UniRule"/>
</dbReference>
<dbReference type="InterPro" id="IPR029001">
    <property type="entry name" value="ITPase-like_fam"/>
</dbReference>
<keyword evidence="3 10" id="KW-0479">Metal-binding</keyword>
<feature type="binding site" evidence="10">
    <location>
        <begin position="154"/>
        <end position="157"/>
    </location>
    <ligand>
        <name>substrate</name>
    </ligand>
</feature>
<comment type="subunit">
    <text evidence="2 10">Homodimer.</text>
</comment>
<dbReference type="Proteomes" id="UP000018895">
    <property type="component" value="Unassembled WGS sequence"/>
</dbReference>
<dbReference type="GO" id="GO:0036222">
    <property type="term" value="F:XTP diphosphatase activity"/>
    <property type="evidence" value="ECO:0007669"/>
    <property type="project" value="UniProtKB-UniRule"/>
</dbReference>
<keyword evidence="5 10" id="KW-0378">Hydrolase</keyword>
<name>W4QDZ3_9BACI</name>
<evidence type="ECO:0000256" key="3">
    <source>
        <dbReference type="ARBA" id="ARBA00022723"/>
    </source>
</evidence>
<keyword evidence="4 10" id="KW-0547">Nucleotide-binding</keyword>
<dbReference type="CDD" id="cd00515">
    <property type="entry name" value="HAM1"/>
    <property type="match status" value="1"/>
</dbReference>
<feature type="binding site" evidence="10">
    <location>
        <position position="177"/>
    </location>
    <ligand>
        <name>substrate</name>
    </ligand>
</feature>
<dbReference type="GO" id="GO:0009117">
    <property type="term" value="P:nucleotide metabolic process"/>
    <property type="evidence" value="ECO:0007669"/>
    <property type="project" value="UniProtKB-KW"/>
</dbReference>
<comment type="similarity">
    <text evidence="1 10 11">Belongs to the HAM1 NTPase family.</text>
</comment>
<evidence type="ECO:0000256" key="10">
    <source>
        <dbReference type="HAMAP-Rule" id="MF_01405"/>
    </source>
</evidence>
<dbReference type="GO" id="GO:0000166">
    <property type="term" value="F:nucleotide binding"/>
    <property type="evidence" value="ECO:0007669"/>
    <property type="project" value="UniProtKB-KW"/>
</dbReference>
<dbReference type="InterPro" id="IPR002637">
    <property type="entry name" value="RdgB/HAM1"/>
</dbReference>
<dbReference type="RefSeq" id="WP_035342594.1">
    <property type="nucleotide sequence ID" value="NZ_BAUU01000009.1"/>
</dbReference>
<evidence type="ECO:0000256" key="11">
    <source>
        <dbReference type="RuleBase" id="RU003781"/>
    </source>
</evidence>
<comment type="caution">
    <text evidence="12">The sequence shown here is derived from an EMBL/GenBank/DDBJ whole genome shotgun (WGS) entry which is preliminary data.</text>
</comment>
<dbReference type="NCBIfam" id="TIGR00042">
    <property type="entry name" value="RdgB/HAM1 family non-canonical purine NTP pyrophosphatase"/>
    <property type="match status" value="1"/>
</dbReference>
<dbReference type="EC" id="3.6.1.66" evidence="10"/>
<dbReference type="GO" id="GO:0005829">
    <property type="term" value="C:cytosol"/>
    <property type="evidence" value="ECO:0007669"/>
    <property type="project" value="TreeGrafter"/>
</dbReference>
<feature type="binding site" evidence="10">
    <location>
        <position position="71"/>
    </location>
    <ligand>
        <name>Mg(2+)</name>
        <dbReference type="ChEBI" id="CHEBI:18420"/>
    </ligand>
</feature>
<comment type="catalytic activity">
    <reaction evidence="8 10">
        <text>dITP + H2O = dIMP + diphosphate + H(+)</text>
        <dbReference type="Rhea" id="RHEA:28342"/>
        <dbReference type="ChEBI" id="CHEBI:15377"/>
        <dbReference type="ChEBI" id="CHEBI:15378"/>
        <dbReference type="ChEBI" id="CHEBI:33019"/>
        <dbReference type="ChEBI" id="CHEBI:61194"/>
        <dbReference type="ChEBI" id="CHEBI:61382"/>
        <dbReference type="EC" id="3.6.1.66"/>
    </reaction>
</comment>
<dbReference type="Pfam" id="PF01725">
    <property type="entry name" value="Ham1p_like"/>
    <property type="match status" value="1"/>
</dbReference>
<evidence type="ECO:0000256" key="8">
    <source>
        <dbReference type="ARBA" id="ARBA00051875"/>
    </source>
</evidence>
<dbReference type="OrthoDB" id="9807456at2"/>
<dbReference type="HAMAP" id="MF_01405">
    <property type="entry name" value="Non_canon_purine_NTPase"/>
    <property type="match status" value="1"/>
</dbReference>
<dbReference type="STRING" id="1236971.JCM9152_1569"/>
<evidence type="ECO:0000256" key="5">
    <source>
        <dbReference type="ARBA" id="ARBA00022801"/>
    </source>
</evidence>
<sequence length="200" mass="22680">MKQEVIIATLNEGKVHEFKQLFSADKWIVRSLKDFSKMADIMEDGQTFAENATIKAETLSKELGRMVIADDSGLIIDALDGRPGIYSARYAGEKKDDEANMRKVLQELEDVPSEDRSARFFCAIAVARPNEQTLVYEGACEGYIAREKSGTYGFGYDPIFYVPDLQRTMAELTPQEKNERSHRAKAIAQLFAHENEWNKE</sequence>
<organism evidence="12 13">
    <name type="scientific">Halalkalibacter hemicellulosilyticusJCM 9152</name>
    <dbReference type="NCBI Taxonomy" id="1236971"/>
    <lineage>
        <taxon>Bacteria</taxon>
        <taxon>Bacillati</taxon>
        <taxon>Bacillota</taxon>
        <taxon>Bacilli</taxon>
        <taxon>Bacillales</taxon>
        <taxon>Bacillaceae</taxon>
        <taxon>Halalkalibacter</taxon>
    </lineage>
</organism>
<reference evidence="12" key="1">
    <citation type="journal article" date="2014" name="Genome Announc.">
        <title>Draft Genome Sequences of Three Alkaliphilic Bacillus Strains, Bacillus wakoensis JCM 9140T, Bacillus akibai JCM 9157T, and Bacillus hemicellulosilyticus JCM 9152T.</title>
        <authorList>
            <person name="Yuki M."/>
            <person name="Oshima K."/>
            <person name="Suda W."/>
            <person name="Oshida Y."/>
            <person name="Kitamura K."/>
            <person name="Iida T."/>
            <person name="Hattori M."/>
            <person name="Ohkuma M."/>
        </authorList>
    </citation>
    <scope>NUCLEOTIDE SEQUENCE [LARGE SCALE GENOMIC DNA]</scope>
    <source>
        <strain evidence="12">JCM 9152</strain>
    </source>
</reference>
<dbReference type="GO" id="GO:0046872">
    <property type="term" value="F:metal ion binding"/>
    <property type="evidence" value="ECO:0007669"/>
    <property type="project" value="UniProtKB-KW"/>
</dbReference>
<dbReference type="GO" id="GO:0036220">
    <property type="term" value="F:ITP diphosphatase activity"/>
    <property type="evidence" value="ECO:0007669"/>
    <property type="project" value="UniProtKB-UniRule"/>
</dbReference>
<evidence type="ECO:0000256" key="1">
    <source>
        <dbReference type="ARBA" id="ARBA00008023"/>
    </source>
</evidence>
<proteinExistence type="inferred from homology"/>
<feature type="active site" description="Proton acceptor" evidence="10">
    <location>
        <position position="71"/>
    </location>
</feature>
<dbReference type="Gene3D" id="3.90.950.10">
    <property type="match status" value="1"/>
</dbReference>
<comment type="function">
    <text evidence="10">Pyrophosphatase that catalyzes the hydrolysis of nucleoside triphosphates to their monophosphate derivatives, with a high preference for the non-canonical purine nucleotides XTP (xanthosine triphosphate), dITP (deoxyinosine triphosphate) and ITP. Seems to function as a house-cleaning enzyme that removes non-canonical purine nucleotides from the nucleotide pool, thus preventing their incorporation into DNA/RNA and avoiding chromosomal lesions.</text>
</comment>
<dbReference type="AlphaFoldDB" id="W4QDZ3"/>
<evidence type="ECO:0000256" key="6">
    <source>
        <dbReference type="ARBA" id="ARBA00022842"/>
    </source>
</evidence>
<comment type="catalytic activity">
    <reaction evidence="9 10">
        <text>XTP + H2O = XMP + diphosphate + H(+)</text>
        <dbReference type="Rhea" id="RHEA:28610"/>
        <dbReference type="ChEBI" id="CHEBI:15377"/>
        <dbReference type="ChEBI" id="CHEBI:15378"/>
        <dbReference type="ChEBI" id="CHEBI:33019"/>
        <dbReference type="ChEBI" id="CHEBI:57464"/>
        <dbReference type="ChEBI" id="CHEBI:61314"/>
        <dbReference type="EC" id="3.6.1.66"/>
    </reaction>
</comment>
<dbReference type="GO" id="GO:0017111">
    <property type="term" value="F:ribonucleoside triphosphate phosphatase activity"/>
    <property type="evidence" value="ECO:0007669"/>
    <property type="project" value="InterPro"/>
</dbReference>
<evidence type="ECO:0000313" key="12">
    <source>
        <dbReference type="EMBL" id="GAE30172.1"/>
    </source>
</evidence>
<keyword evidence="6 10" id="KW-0460">Magnesium</keyword>
<feature type="binding site" evidence="10">
    <location>
        <begin position="182"/>
        <end position="183"/>
    </location>
    <ligand>
        <name>substrate</name>
    </ligand>
</feature>
<comment type="catalytic activity">
    <reaction evidence="10">
        <text>ITP + H2O = IMP + diphosphate + H(+)</text>
        <dbReference type="Rhea" id="RHEA:29399"/>
        <dbReference type="ChEBI" id="CHEBI:15377"/>
        <dbReference type="ChEBI" id="CHEBI:15378"/>
        <dbReference type="ChEBI" id="CHEBI:33019"/>
        <dbReference type="ChEBI" id="CHEBI:58053"/>
        <dbReference type="ChEBI" id="CHEBI:61402"/>
        <dbReference type="EC" id="3.6.1.66"/>
    </reaction>
</comment>
<dbReference type="SUPFAM" id="SSF52972">
    <property type="entry name" value="ITPase-like"/>
    <property type="match status" value="1"/>
</dbReference>
<accession>W4QDZ3</accession>
<protein>
    <recommendedName>
        <fullName evidence="10">dITP/XTP pyrophosphatase</fullName>
        <ecNumber evidence="10">3.6.1.66</ecNumber>
    </recommendedName>
    <alternativeName>
        <fullName evidence="10">Non-canonical purine NTP pyrophosphatase</fullName>
    </alternativeName>
    <alternativeName>
        <fullName evidence="10">Non-standard purine NTP pyrophosphatase</fullName>
    </alternativeName>
    <alternativeName>
        <fullName evidence="10">Nucleoside-triphosphate diphosphatase</fullName>
    </alternativeName>
    <alternativeName>
        <fullName evidence="10">Nucleoside-triphosphate pyrophosphatase</fullName>
        <shortName evidence="10">NTPase</shortName>
    </alternativeName>
</protein>
<dbReference type="InterPro" id="IPR020922">
    <property type="entry name" value="dITP/XTP_pyrophosphatase"/>
</dbReference>